<comment type="caution">
    <text evidence="2">The sequence shown here is derived from an EMBL/GenBank/DDBJ whole genome shotgun (WGS) entry which is preliminary data.</text>
</comment>
<organism evidence="2">
    <name type="scientific">marine sediment metagenome</name>
    <dbReference type="NCBI Taxonomy" id="412755"/>
    <lineage>
        <taxon>unclassified sequences</taxon>
        <taxon>metagenomes</taxon>
        <taxon>ecological metagenomes</taxon>
    </lineage>
</organism>
<dbReference type="GO" id="GO:0004066">
    <property type="term" value="F:asparagine synthase (glutamine-hydrolyzing) activity"/>
    <property type="evidence" value="ECO:0007669"/>
    <property type="project" value="InterPro"/>
</dbReference>
<name>X1JIQ6_9ZZZZ</name>
<dbReference type="GO" id="GO:0006529">
    <property type="term" value="P:asparagine biosynthetic process"/>
    <property type="evidence" value="ECO:0007669"/>
    <property type="project" value="InterPro"/>
</dbReference>
<evidence type="ECO:0000259" key="1">
    <source>
        <dbReference type="Pfam" id="PF00733"/>
    </source>
</evidence>
<proteinExistence type="predicted"/>
<protein>
    <recommendedName>
        <fullName evidence="1">Asparagine synthetase domain-containing protein</fullName>
    </recommendedName>
</protein>
<dbReference type="EMBL" id="BARU01034964">
    <property type="protein sequence ID" value="GAH69618.1"/>
    <property type="molecule type" value="Genomic_DNA"/>
</dbReference>
<dbReference type="InterPro" id="IPR051786">
    <property type="entry name" value="ASN_synthetase/amidase"/>
</dbReference>
<reference evidence="2" key="1">
    <citation type="journal article" date="2014" name="Front. Microbiol.">
        <title>High frequency of phylogenetically diverse reductive dehalogenase-homologous genes in deep subseafloor sedimentary metagenomes.</title>
        <authorList>
            <person name="Kawai M."/>
            <person name="Futagami T."/>
            <person name="Toyoda A."/>
            <person name="Takaki Y."/>
            <person name="Nishi S."/>
            <person name="Hori S."/>
            <person name="Arai W."/>
            <person name="Tsubouchi T."/>
            <person name="Morono Y."/>
            <person name="Uchiyama I."/>
            <person name="Ito T."/>
            <person name="Fujiyama A."/>
            <person name="Inagaki F."/>
            <person name="Takami H."/>
        </authorList>
    </citation>
    <scope>NUCLEOTIDE SEQUENCE</scope>
    <source>
        <strain evidence="2">Expedition CK06-06</strain>
    </source>
</reference>
<dbReference type="PANTHER" id="PTHR43284">
    <property type="entry name" value="ASPARAGINE SYNTHETASE (GLUTAMINE-HYDROLYZING)"/>
    <property type="match status" value="1"/>
</dbReference>
<dbReference type="CDD" id="cd01991">
    <property type="entry name" value="Asn_synthase_B_C"/>
    <property type="match status" value="1"/>
</dbReference>
<dbReference type="Pfam" id="PF00733">
    <property type="entry name" value="Asn_synthase"/>
    <property type="match status" value="1"/>
</dbReference>
<dbReference type="GO" id="GO:0005829">
    <property type="term" value="C:cytosol"/>
    <property type="evidence" value="ECO:0007669"/>
    <property type="project" value="TreeGrafter"/>
</dbReference>
<feature type="non-terminal residue" evidence="2">
    <location>
        <position position="1"/>
    </location>
</feature>
<evidence type="ECO:0000313" key="2">
    <source>
        <dbReference type="EMBL" id="GAH69618.1"/>
    </source>
</evidence>
<feature type="domain" description="Asparagine synthetase" evidence="1">
    <location>
        <begin position="6"/>
        <end position="138"/>
    </location>
</feature>
<dbReference type="InterPro" id="IPR001962">
    <property type="entry name" value="Asn_synthase"/>
</dbReference>
<gene>
    <name evidence="2" type="ORF">S03H2_54801</name>
</gene>
<dbReference type="AlphaFoldDB" id="X1JIQ6"/>
<accession>X1JIQ6</accession>
<sequence length="156" mass="18812">RMSLSDNLLLFNDKITMTNSLEMRVPFLDVELVQFLESLPSSFKIKGLNKKYIHKKAVEKWLPKEIIYRKKRGFATPMDEWLQTDFAKISKKIMNAKNSACRKYFNLDFVNTMIDQHQKRKKNFQRHIFALLSFELWYKTFFENKKIEEGILEYEN</sequence>
<dbReference type="Gene3D" id="3.40.50.620">
    <property type="entry name" value="HUPs"/>
    <property type="match status" value="1"/>
</dbReference>
<dbReference type="InterPro" id="IPR014729">
    <property type="entry name" value="Rossmann-like_a/b/a_fold"/>
</dbReference>
<dbReference type="SUPFAM" id="SSF52402">
    <property type="entry name" value="Adenine nucleotide alpha hydrolases-like"/>
    <property type="match status" value="1"/>
</dbReference>
<dbReference type="PANTHER" id="PTHR43284:SF1">
    <property type="entry name" value="ASPARAGINE SYNTHETASE"/>
    <property type="match status" value="1"/>
</dbReference>